<dbReference type="Gene3D" id="2.20.25.240">
    <property type="match status" value="1"/>
</dbReference>
<accession>A0AAU9TJX2</accession>
<dbReference type="InterPro" id="IPR007588">
    <property type="entry name" value="Znf_FLYWCH"/>
</dbReference>
<dbReference type="Pfam" id="PF04500">
    <property type="entry name" value="FLYWCH"/>
    <property type="match status" value="1"/>
</dbReference>
<keyword evidence="1" id="KW-0479">Metal-binding</keyword>
<feature type="compositionally biased region" description="Polar residues" evidence="4">
    <location>
        <begin position="148"/>
        <end position="172"/>
    </location>
</feature>
<sequence length="338" mass="39167">MTVVKSRYTGKEIVILDDYTYYCKRMCKNRNWSHWYCSTNNSKGCNAKLKLNDDFDIIEIADQHNHPPAKYSIHDGLYIFTWFLFLVDDFCYELIITHFRQTAERLKVLLLDSRQGDFSPDDEDDEYVPSSGVSTKSELQEQRKRPPCQQSNRMSMEQDNSASKPLSANNESVRPRSAVDLGQFDDSDFSLKILPRRRSPPLLFTNRREDSLDYEKSTSDSDCDSVIVPARCHESPESVNKAPCSPPDVQEEDRVNIDGEFGQQATQTGLQSNNFHYLERILPTQKKQKPTKRCRVCTKEKKRKETSYYCPVCPENPALCVENCFKLYHEEKLNMTSS</sequence>
<evidence type="ECO:0000313" key="7">
    <source>
        <dbReference type="EMBL" id="CAH2085719.1"/>
    </source>
</evidence>
<evidence type="ECO:0000256" key="3">
    <source>
        <dbReference type="ARBA" id="ARBA00022833"/>
    </source>
</evidence>
<feature type="region of interest" description="Disordered" evidence="4">
    <location>
        <begin position="118"/>
        <end position="179"/>
    </location>
</feature>
<evidence type="ECO:0000313" key="8">
    <source>
        <dbReference type="Proteomes" id="UP001153954"/>
    </source>
</evidence>
<comment type="caution">
    <text evidence="7">The sequence shown here is derived from an EMBL/GenBank/DDBJ whole genome shotgun (WGS) entry which is preliminary data.</text>
</comment>
<keyword evidence="8" id="KW-1185">Reference proteome</keyword>
<protein>
    <recommendedName>
        <fullName evidence="9">FLYWCH-type domain-containing protein</fullName>
    </recommendedName>
</protein>
<dbReference type="EMBL" id="CAKOGL010000004">
    <property type="protein sequence ID" value="CAH2085719.1"/>
    <property type="molecule type" value="Genomic_DNA"/>
</dbReference>
<evidence type="ECO:0000259" key="5">
    <source>
        <dbReference type="Pfam" id="PF04500"/>
    </source>
</evidence>
<dbReference type="Proteomes" id="UP001153954">
    <property type="component" value="Unassembled WGS sequence"/>
</dbReference>
<evidence type="ECO:0000256" key="4">
    <source>
        <dbReference type="SAM" id="MobiDB-lite"/>
    </source>
</evidence>
<name>A0AAU9TJX2_EUPED</name>
<reference evidence="7" key="1">
    <citation type="submission" date="2022-03" db="EMBL/GenBank/DDBJ databases">
        <authorList>
            <person name="Tunstrom K."/>
        </authorList>
    </citation>
    <scope>NUCLEOTIDE SEQUENCE</scope>
</reference>
<evidence type="ECO:0000256" key="2">
    <source>
        <dbReference type="ARBA" id="ARBA00022771"/>
    </source>
</evidence>
<dbReference type="InterPro" id="IPR032718">
    <property type="entry name" value="PGBD4_Znf_C"/>
</dbReference>
<dbReference type="Pfam" id="PF13842">
    <property type="entry name" value="zf-Tnp_2"/>
    <property type="match status" value="1"/>
</dbReference>
<dbReference type="GO" id="GO:0008270">
    <property type="term" value="F:zinc ion binding"/>
    <property type="evidence" value="ECO:0007669"/>
    <property type="project" value="UniProtKB-KW"/>
</dbReference>
<feature type="domain" description="FLYWCH-type" evidence="5">
    <location>
        <begin position="9"/>
        <end position="66"/>
    </location>
</feature>
<keyword evidence="2" id="KW-0863">Zinc-finger</keyword>
<organism evidence="7 8">
    <name type="scientific">Euphydryas editha</name>
    <name type="common">Edith's checkerspot</name>
    <dbReference type="NCBI Taxonomy" id="104508"/>
    <lineage>
        <taxon>Eukaryota</taxon>
        <taxon>Metazoa</taxon>
        <taxon>Ecdysozoa</taxon>
        <taxon>Arthropoda</taxon>
        <taxon>Hexapoda</taxon>
        <taxon>Insecta</taxon>
        <taxon>Pterygota</taxon>
        <taxon>Neoptera</taxon>
        <taxon>Endopterygota</taxon>
        <taxon>Lepidoptera</taxon>
        <taxon>Glossata</taxon>
        <taxon>Ditrysia</taxon>
        <taxon>Papilionoidea</taxon>
        <taxon>Nymphalidae</taxon>
        <taxon>Nymphalinae</taxon>
        <taxon>Euphydryas</taxon>
    </lineage>
</organism>
<proteinExistence type="predicted"/>
<keyword evidence="3" id="KW-0862">Zinc</keyword>
<evidence type="ECO:0000256" key="1">
    <source>
        <dbReference type="ARBA" id="ARBA00022723"/>
    </source>
</evidence>
<evidence type="ECO:0000259" key="6">
    <source>
        <dbReference type="Pfam" id="PF13842"/>
    </source>
</evidence>
<evidence type="ECO:0008006" key="9">
    <source>
        <dbReference type="Google" id="ProtNLM"/>
    </source>
</evidence>
<gene>
    <name evidence="7" type="ORF">EEDITHA_LOCUS2167</name>
</gene>
<dbReference type="AlphaFoldDB" id="A0AAU9TJX2"/>
<feature type="domain" description="PiggyBac transposable element-derived protein 4 C-terminal zinc-finger" evidence="6">
    <location>
        <begin position="285"/>
        <end position="329"/>
    </location>
</feature>